<comment type="caution">
    <text evidence="2">The sequence shown here is derived from an EMBL/GenBank/DDBJ whole genome shotgun (WGS) entry which is preliminary data.</text>
</comment>
<accession>A0A4Z1FB50</accession>
<feature type="region of interest" description="Disordered" evidence="1">
    <location>
        <begin position="15"/>
        <end position="36"/>
    </location>
</feature>
<gene>
    <name evidence="2" type="ORF">BPAE_0267g00080</name>
</gene>
<sequence length="121" mass="13554">MYSLSVITFGAANGDHADAGVSAKRDPRQQRPCPIYEIEDNGPRTQIFAELPPDDEQGTILDICGWIFHEEVLSAQSLKFCSDGLRWSCVTLCATEATPNGDSHPSNRLDYRLKTWLHYPE</sequence>
<keyword evidence="3" id="KW-1185">Reference proteome</keyword>
<feature type="compositionally biased region" description="Basic and acidic residues" evidence="1">
    <location>
        <begin position="15"/>
        <end position="29"/>
    </location>
</feature>
<dbReference type="Proteomes" id="UP000297910">
    <property type="component" value="Unassembled WGS sequence"/>
</dbReference>
<evidence type="ECO:0000313" key="2">
    <source>
        <dbReference type="EMBL" id="TGO20768.1"/>
    </source>
</evidence>
<organism evidence="2 3">
    <name type="scientific">Botrytis paeoniae</name>
    <dbReference type="NCBI Taxonomy" id="278948"/>
    <lineage>
        <taxon>Eukaryota</taxon>
        <taxon>Fungi</taxon>
        <taxon>Dikarya</taxon>
        <taxon>Ascomycota</taxon>
        <taxon>Pezizomycotina</taxon>
        <taxon>Leotiomycetes</taxon>
        <taxon>Helotiales</taxon>
        <taxon>Sclerotiniaceae</taxon>
        <taxon>Botrytis</taxon>
    </lineage>
</organism>
<proteinExistence type="predicted"/>
<evidence type="ECO:0000256" key="1">
    <source>
        <dbReference type="SAM" id="MobiDB-lite"/>
    </source>
</evidence>
<dbReference type="AlphaFoldDB" id="A0A4Z1FB50"/>
<evidence type="ECO:0000313" key="3">
    <source>
        <dbReference type="Proteomes" id="UP000297910"/>
    </source>
</evidence>
<reference evidence="2 3" key="1">
    <citation type="submission" date="2017-12" db="EMBL/GenBank/DDBJ databases">
        <title>Comparative genomics of Botrytis spp.</title>
        <authorList>
            <person name="Valero-Jimenez C.A."/>
            <person name="Tapia P."/>
            <person name="Veloso J."/>
            <person name="Silva-Moreno E."/>
            <person name="Staats M."/>
            <person name="Valdes J.H."/>
            <person name="Van Kan J.A.L."/>
        </authorList>
    </citation>
    <scope>NUCLEOTIDE SEQUENCE [LARGE SCALE GENOMIC DNA]</scope>
    <source>
        <strain evidence="2 3">Bp0003</strain>
    </source>
</reference>
<protein>
    <submittedName>
        <fullName evidence="2">Uncharacterized protein</fullName>
    </submittedName>
</protein>
<dbReference type="EMBL" id="PQXI01000266">
    <property type="protein sequence ID" value="TGO20768.1"/>
    <property type="molecule type" value="Genomic_DNA"/>
</dbReference>
<name>A0A4Z1FB50_9HELO</name>